<dbReference type="PANTHER" id="PTHR31642:SF310">
    <property type="entry name" value="FATTY ALCOHOL:CAFFEOYL-COA ACYLTRANSFERASE"/>
    <property type="match status" value="1"/>
</dbReference>
<name>A0A0P1AQC2_PLAHL</name>
<dbReference type="SUPFAM" id="SSF52777">
    <property type="entry name" value="CoA-dependent acyltransferases"/>
    <property type="match status" value="1"/>
</dbReference>
<sequence>MSVNLEDVMIPLSLLDAALLSHNLPILYFFPPPPSSTFDLNKLHSSFMSLVEHDYPILIGEYHVDPKTGIVNVKQTSECREKGAFGIKFETKSTRFKSSEQAIRERSWELMPSSREKNELISVKGTLLQDGGLAIGINTSHALFDGEAFFTFMTIWGQYYSGVKKEERQVVNHARYLLNEVGGPSKMKHPEFRVLLDHDLTTEAQLAAQALPHTTNEFFHFTPIMMKKIKDLASHGGLDSQKSVKASYVSSVDAITALMTVLISRARKHGQDVRISTFVNARRRLEPPLPPNYVGNAIFNAFLTVKSKELQPQPEYEGLVSGATLNLIARRVRESIIRCDDAYMRDALNFLAEQSNIAAVQIGTNYCFGPDLLFTSWLRLDMYGAEFDSVHPSHVFYPQLPGADGVVIFTEAQNGGEGIDVGVLLACSAMENLKKMFTEISHFYS</sequence>
<dbReference type="PANTHER" id="PTHR31642">
    <property type="entry name" value="TRICHOTHECENE 3-O-ACETYLTRANSFERASE"/>
    <property type="match status" value="1"/>
</dbReference>
<dbReference type="STRING" id="4781.A0A0P1AQC2"/>
<dbReference type="AlphaFoldDB" id="A0A0P1AQC2"/>
<evidence type="ECO:0000256" key="1">
    <source>
        <dbReference type="ARBA" id="ARBA00022679"/>
    </source>
</evidence>
<dbReference type="EMBL" id="CCYD01000666">
    <property type="protein sequence ID" value="CEG43378.1"/>
    <property type="molecule type" value="Genomic_DNA"/>
</dbReference>
<dbReference type="OrthoDB" id="671439at2759"/>
<dbReference type="GeneID" id="36408631"/>
<proteinExistence type="predicted"/>
<reference evidence="3" key="1">
    <citation type="submission" date="2014-09" db="EMBL/GenBank/DDBJ databases">
        <authorList>
            <person name="Sharma Rahul"/>
            <person name="Thines Marco"/>
        </authorList>
    </citation>
    <scope>NUCLEOTIDE SEQUENCE [LARGE SCALE GENOMIC DNA]</scope>
</reference>
<protein>
    <submittedName>
        <fullName evidence="2">Transferase</fullName>
    </submittedName>
</protein>
<keyword evidence="3" id="KW-1185">Reference proteome</keyword>
<keyword evidence="1 2" id="KW-0808">Transferase</keyword>
<dbReference type="Gene3D" id="3.30.559.10">
    <property type="entry name" value="Chloramphenicol acetyltransferase-like domain"/>
    <property type="match status" value="2"/>
</dbReference>
<evidence type="ECO:0000313" key="2">
    <source>
        <dbReference type="EMBL" id="CEG43378.1"/>
    </source>
</evidence>
<dbReference type="RefSeq" id="XP_024579747.1">
    <property type="nucleotide sequence ID" value="XM_024729363.1"/>
</dbReference>
<dbReference type="Proteomes" id="UP000054928">
    <property type="component" value="Unassembled WGS sequence"/>
</dbReference>
<dbReference type="InterPro" id="IPR050317">
    <property type="entry name" value="Plant_Fungal_Acyltransferase"/>
</dbReference>
<dbReference type="InterPro" id="IPR023213">
    <property type="entry name" value="CAT-like_dom_sf"/>
</dbReference>
<dbReference type="GO" id="GO:0016747">
    <property type="term" value="F:acyltransferase activity, transferring groups other than amino-acyl groups"/>
    <property type="evidence" value="ECO:0007669"/>
    <property type="project" value="TreeGrafter"/>
</dbReference>
<dbReference type="Pfam" id="PF02458">
    <property type="entry name" value="Transferase"/>
    <property type="match status" value="1"/>
</dbReference>
<organism evidence="2 3">
    <name type="scientific">Plasmopara halstedii</name>
    <name type="common">Downy mildew of sunflower</name>
    <dbReference type="NCBI Taxonomy" id="4781"/>
    <lineage>
        <taxon>Eukaryota</taxon>
        <taxon>Sar</taxon>
        <taxon>Stramenopiles</taxon>
        <taxon>Oomycota</taxon>
        <taxon>Peronosporomycetes</taxon>
        <taxon>Peronosporales</taxon>
        <taxon>Peronosporaceae</taxon>
        <taxon>Plasmopara</taxon>
    </lineage>
</organism>
<accession>A0A0P1AQC2</accession>
<evidence type="ECO:0000313" key="3">
    <source>
        <dbReference type="Proteomes" id="UP000054928"/>
    </source>
</evidence>